<evidence type="ECO:0000256" key="2">
    <source>
        <dbReference type="ARBA" id="ARBA00022679"/>
    </source>
</evidence>
<accession>A0A9X0DDU0</accession>
<reference evidence="5" key="1">
    <citation type="submission" date="2023-01" db="EMBL/GenBank/DDBJ databases">
        <title>Genome assembly of the deep-sea coral Lophelia pertusa.</title>
        <authorList>
            <person name="Herrera S."/>
            <person name="Cordes E."/>
        </authorList>
    </citation>
    <scope>NUCLEOTIDE SEQUENCE</scope>
    <source>
        <strain evidence="5">USNM1676648</strain>
        <tissue evidence="5">Polyp</tissue>
    </source>
</reference>
<dbReference type="PROSITE" id="PS51006">
    <property type="entry name" value="PABS_2"/>
    <property type="match status" value="1"/>
</dbReference>
<evidence type="ECO:0000313" key="6">
    <source>
        <dbReference type="Proteomes" id="UP001163046"/>
    </source>
</evidence>
<proteinExistence type="inferred from homology"/>
<dbReference type="Proteomes" id="UP001163046">
    <property type="component" value="Unassembled WGS sequence"/>
</dbReference>
<evidence type="ECO:0000256" key="1">
    <source>
        <dbReference type="ARBA" id="ARBA00007867"/>
    </source>
</evidence>
<dbReference type="InterPro" id="IPR015576">
    <property type="entry name" value="Spermine_synthase_animal"/>
</dbReference>
<dbReference type="Pfam" id="PF01564">
    <property type="entry name" value="Spermine_synth"/>
    <property type="match status" value="1"/>
</dbReference>
<evidence type="ECO:0000256" key="3">
    <source>
        <dbReference type="PROSITE-ProRule" id="PRU00354"/>
    </source>
</evidence>
<dbReference type="GO" id="GO:0016768">
    <property type="term" value="F:spermine synthase activity"/>
    <property type="evidence" value="ECO:0007669"/>
    <property type="project" value="InterPro"/>
</dbReference>
<evidence type="ECO:0000259" key="4">
    <source>
        <dbReference type="PROSITE" id="PS51006"/>
    </source>
</evidence>
<dbReference type="PANTHER" id="PTHR46315">
    <property type="entry name" value="SPERMINE SYNTHASE"/>
    <property type="match status" value="1"/>
</dbReference>
<dbReference type="GO" id="GO:0006597">
    <property type="term" value="P:spermine biosynthetic process"/>
    <property type="evidence" value="ECO:0007669"/>
    <property type="project" value="InterPro"/>
</dbReference>
<dbReference type="InterPro" id="IPR030374">
    <property type="entry name" value="PABS"/>
</dbReference>
<dbReference type="EMBL" id="MU825396">
    <property type="protein sequence ID" value="KAJ7394349.1"/>
    <property type="molecule type" value="Genomic_DNA"/>
</dbReference>
<dbReference type="InterPro" id="IPR029063">
    <property type="entry name" value="SAM-dependent_MTases_sf"/>
</dbReference>
<keyword evidence="3" id="KW-0620">Polyamine biosynthesis</keyword>
<dbReference type="PANTHER" id="PTHR46315:SF1">
    <property type="entry name" value="SPERMINE SYNTHASE"/>
    <property type="match status" value="1"/>
</dbReference>
<name>A0A9X0DDU0_9CNID</name>
<dbReference type="OrthoDB" id="5953636at2759"/>
<gene>
    <name evidence="5" type="ORF">OS493_000154</name>
</gene>
<comment type="caution">
    <text evidence="5">The sequence shown here is derived from an EMBL/GenBank/DDBJ whole genome shotgun (WGS) entry which is preliminary data.</text>
</comment>
<keyword evidence="6" id="KW-1185">Reference proteome</keyword>
<feature type="active site" description="Proton acceptor" evidence="3">
    <location>
        <position position="36"/>
    </location>
</feature>
<organism evidence="5 6">
    <name type="scientific">Desmophyllum pertusum</name>
    <dbReference type="NCBI Taxonomy" id="174260"/>
    <lineage>
        <taxon>Eukaryota</taxon>
        <taxon>Metazoa</taxon>
        <taxon>Cnidaria</taxon>
        <taxon>Anthozoa</taxon>
        <taxon>Hexacorallia</taxon>
        <taxon>Scleractinia</taxon>
        <taxon>Caryophylliina</taxon>
        <taxon>Caryophylliidae</taxon>
        <taxon>Desmophyllum</taxon>
    </lineage>
</organism>
<sequence>MDSYTGHNYEIRIDDCVKALKEYVKNGRTFDYVINDLTDIPIAVSLHDSHWDFVREILNLTLRVLKPEGKFYAQGTNGATCKTQIEKYEKQLENLCYPVEFKREFVLVPSFEESWTFYEVWRTKT</sequence>
<dbReference type="Gene3D" id="3.40.50.150">
    <property type="entry name" value="Vaccinia Virus protein VP39"/>
    <property type="match status" value="1"/>
</dbReference>
<evidence type="ECO:0000313" key="5">
    <source>
        <dbReference type="EMBL" id="KAJ7394349.1"/>
    </source>
</evidence>
<dbReference type="AlphaFoldDB" id="A0A9X0DDU0"/>
<dbReference type="SUPFAM" id="SSF53335">
    <property type="entry name" value="S-adenosyl-L-methionine-dependent methyltransferases"/>
    <property type="match status" value="1"/>
</dbReference>
<feature type="domain" description="PABS" evidence="4">
    <location>
        <begin position="1"/>
        <end position="122"/>
    </location>
</feature>
<keyword evidence="2 3" id="KW-0808">Transferase</keyword>
<comment type="similarity">
    <text evidence="1">Belongs to the spermidine/spermine synthase family.</text>
</comment>
<protein>
    <recommendedName>
        <fullName evidence="4">PABS domain-containing protein</fullName>
    </recommendedName>
</protein>